<evidence type="ECO:0000313" key="8">
    <source>
        <dbReference type="EMBL" id="TVY55094.1"/>
    </source>
</evidence>
<feature type="region of interest" description="Disordered" evidence="6">
    <location>
        <begin position="96"/>
        <end position="129"/>
    </location>
</feature>
<evidence type="ECO:0000256" key="1">
    <source>
        <dbReference type="ARBA" id="ARBA00004370"/>
    </source>
</evidence>
<dbReference type="Proteomes" id="UP000481288">
    <property type="component" value="Unassembled WGS sequence"/>
</dbReference>
<evidence type="ECO:0000313" key="9">
    <source>
        <dbReference type="Proteomes" id="UP000481288"/>
    </source>
</evidence>
<evidence type="ECO:0000256" key="4">
    <source>
        <dbReference type="ARBA" id="ARBA00022989"/>
    </source>
</evidence>
<feature type="compositionally biased region" description="Basic residues" evidence="6">
    <location>
        <begin position="106"/>
        <end position="116"/>
    </location>
</feature>
<dbReference type="EMBL" id="QGMG01000275">
    <property type="protein sequence ID" value="TVY55094.1"/>
    <property type="molecule type" value="Genomic_DNA"/>
</dbReference>
<dbReference type="OrthoDB" id="2152119at2759"/>
<feature type="transmembrane region" description="Helical" evidence="7">
    <location>
        <begin position="30"/>
        <end position="55"/>
    </location>
</feature>
<protein>
    <submittedName>
        <fullName evidence="8">UPF0057 membrane protein</fullName>
    </submittedName>
</protein>
<dbReference type="GO" id="GO:0016020">
    <property type="term" value="C:membrane"/>
    <property type="evidence" value="ECO:0007669"/>
    <property type="project" value="UniProtKB-SubCell"/>
</dbReference>
<evidence type="ECO:0000256" key="7">
    <source>
        <dbReference type="SAM" id="Phobius"/>
    </source>
</evidence>
<dbReference type="Pfam" id="PF01679">
    <property type="entry name" value="Pmp3"/>
    <property type="match status" value="1"/>
</dbReference>
<keyword evidence="5 7" id="KW-0472">Membrane</keyword>
<accession>A0A7D8UU39</accession>
<dbReference type="InterPro" id="IPR000612">
    <property type="entry name" value="PMP3"/>
</dbReference>
<dbReference type="AlphaFoldDB" id="A0A7D8UU39"/>
<sequence>MLERLTICLINMFFPPLSVMLIAGPNTDCLINTFLFIAGVIPGHIHGFYISCTYFHRKRKVRKGRYPGGRKAGIYSREVWNGGASDAHVRELYERERRRDEEKMVKRGRGKGRKSSSGRMEGPGAAAWK</sequence>
<feature type="compositionally biased region" description="Basic and acidic residues" evidence="6">
    <location>
        <begin position="96"/>
        <end position="105"/>
    </location>
</feature>
<gene>
    <name evidence="8" type="primary">ZK632.10</name>
    <name evidence="8" type="ORF">LCER1_G004298</name>
</gene>
<evidence type="ECO:0000256" key="5">
    <source>
        <dbReference type="ARBA" id="ARBA00023136"/>
    </source>
</evidence>
<comment type="caution">
    <text evidence="8">The sequence shown here is derived from an EMBL/GenBank/DDBJ whole genome shotgun (WGS) entry which is preliminary data.</text>
</comment>
<proteinExistence type="inferred from homology"/>
<keyword evidence="9" id="KW-1185">Reference proteome</keyword>
<evidence type="ECO:0000256" key="6">
    <source>
        <dbReference type="SAM" id="MobiDB-lite"/>
    </source>
</evidence>
<organism evidence="8 9">
    <name type="scientific">Lachnellula cervina</name>
    <dbReference type="NCBI Taxonomy" id="1316786"/>
    <lineage>
        <taxon>Eukaryota</taxon>
        <taxon>Fungi</taxon>
        <taxon>Dikarya</taxon>
        <taxon>Ascomycota</taxon>
        <taxon>Pezizomycotina</taxon>
        <taxon>Leotiomycetes</taxon>
        <taxon>Helotiales</taxon>
        <taxon>Lachnaceae</taxon>
        <taxon>Lachnellula</taxon>
    </lineage>
</organism>
<reference evidence="8 9" key="1">
    <citation type="submission" date="2018-05" db="EMBL/GenBank/DDBJ databases">
        <title>Whole genome sequencing for identification of molecular markers to develop diagnostic detection tools for the regulated plant pathogen Lachnellula willkommii.</title>
        <authorList>
            <person name="Giroux E."/>
            <person name="Bilodeau G."/>
        </authorList>
    </citation>
    <scope>NUCLEOTIDE SEQUENCE [LARGE SCALE GENOMIC DNA]</scope>
    <source>
        <strain evidence="8 9">CBS 625.97</strain>
    </source>
</reference>
<name>A0A7D8UU39_9HELO</name>
<evidence type="ECO:0000256" key="3">
    <source>
        <dbReference type="ARBA" id="ARBA00022692"/>
    </source>
</evidence>
<keyword evidence="4 7" id="KW-1133">Transmembrane helix</keyword>
<comment type="similarity">
    <text evidence="2">Belongs to the UPF0057 (PMP3) family.</text>
</comment>
<keyword evidence="3 7" id="KW-0812">Transmembrane</keyword>
<evidence type="ECO:0000256" key="2">
    <source>
        <dbReference type="ARBA" id="ARBA00009530"/>
    </source>
</evidence>
<feature type="transmembrane region" description="Helical" evidence="7">
    <location>
        <begin position="7"/>
        <end position="24"/>
    </location>
</feature>
<comment type="subcellular location">
    <subcellularLocation>
        <location evidence="1">Membrane</location>
    </subcellularLocation>
</comment>